<reference evidence="2" key="2">
    <citation type="submission" date="2024-06" db="EMBL/GenBank/DDBJ databases">
        <authorList>
            <person name="Petrova K.O."/>
            <person name="Toshchakov S.V."/>
            <person name="Boltjanskaja Y.V."/>
            <person name="Kevbrin V.V."/>
        </authorList>
    </citation>
    <scope>NUCLEOTIDE SEQUENCE</scope>
    <source>
        <strain evidence="2">Z-710</strain>
    </source>
</reference>
<evidence type="ECO:0000313" key="2">
    <source>
        <dbReference type="EMBL" id="XCI27674.1"/>
    </source>
</evidence>
<feature type="signal peptide" evidence="1">
    <location>
        <begin position="1"/>
        <end position="20"/>
    </location>
</feature>
<dbReference type="AlphaFoldDB" id="A0AAU8HQS8"/>
<gene>
    <name evidence="2" type="ORF">PRVXH_001583</name>
</gene>
<keyword evidence="1" id="KW-0732">Signal</keyword>
<dbReference type="PROSITE" id="PS51257">
    <property type="entry name" value="PROKAR_LIPOPROTEIN"/>
    <property type="match status" value="1"/>
</dbReference>
<reference evidence="2" key="1">
    <citation type="journal article" date="2018" name="Antonie Van Leeuwenhoek">
        <title>Proteinivorax hydrogeniformans sp. nov., an anaerobic, haloalkaliphilic bacterium fermenting proteinaceous compounds with high hydrogen production.</title>
        <authorList>
            <person name="Boltyanskaya Y."/>
            <person name="Detkova E."/>
            <person name="Pimenov N."/>
            <person name="Kevbrin V."/>
        </authorList>
    </citation>
    <scope>NUCLEOTIDE SEQUENCE</scope>
    <source>
        <strain evidence="2">Z-710</strain>
    </source>
</reference>
<sequence length="153" mass="17335">MKFFSLFILVFLLIGCQPGAPQQGAEENQTTPIVDDYEDGTYRGVFIDRDEVQVNVQFSLNDNTIESINFRRLFYSNQDYLEADDETIQSLGEQHQQVLESIQGTDINEALEELYEPGNLAEDIDGFTSATLRGNKIRSAIKDGLNRGVYVRD</sequence>
<dbReference type="EMBL" id="CP159485">
    <property type="protein sequence ID" value="XCI27674.1"/>
    <property type="molecule type" value="Genomic_DNA"/>
</dbReference>
<proteinExistence type="predicted"/>
<dbReference type="Gene3D" id="3.90.1010.20">
    <property type="match status" value="1"/>
</dbReference>
<accession>A0AAU8HQS8</accession>
<name>A0AAU8HQS8_9FIRM</name>
<dbReference type="RefSeq" id="WP_353892251.1">
    <property type="nucleotide sequence ID" value="NZ_CP159485.1"/>
</dbReference>
<evidence type="ECO:0008006" key="3">
    <source>
        <dbReference type="Google" id="ProtNLM"/>
    </source>
</evidence>
<feature type="chain" id="PRO_5043560479" description="FMN-binding domain-containing protein" evidence="1">
    <location>
        <begin position="21"/>
        <end position="153"/>
    </location>
</feature>
<protein>
    <recommendedName>
        <fullName evidence="3">FMN-binding domain-containing protein</fullName>
    </recommendedName>
</protein>
<evidence type="ECO:0000256" key="1">
    <source>
        <dbReference type="SAM" id="SignalP"/>
    </source>
</evidence>
<organism evidence="2">
    <name type="scientific">Proteinivorax hydrogeniformans</name>
    <dbReference type="NCBI Taxonomy" id="1826727"/>
    <lineage>
        <taxon>Bacteria</taxon>
        <taxon>Bacillati</taxon>
        <taxon>Bacillota</taxon>
        <taxon>Clostridia</taxon>
        <taxon>Eubacteriales</taxon>
        <taxon>Proteinivoracaceae</taxon>
        <taxon>Proteinivorax</taxon>
    </lineage>
</organism>